<gene>
    <name evidence="1" type="ORF">AMORRO_LOCUS2741</name>
</gene>
<comment type="caution">
    <text evidence="1">The sequence shown here is derived from an EMBL/GenBank/DDBJ whole genome shotgun (WGS) entry which is preliminary data.</text>
</comment>
<proteinExistence type="predicted"/>
<keyword evidence="2" id="KW-1185">Reference proteome</keyword>
<evidence type="ECO:0000313" key="1">
    <source>
        <dbReference type="EMBL" id="CAG8490185.1"/>
    </source>
</evidence>
<accession>A0A9N8WHV6</accession>
<organism evidence="1 2">
    <name type="scientific">Acaulospora morrowiae</name>
    <dbReference type="NCBI Taxonomy" id="94023"/>
    <lineage>
        <taxon>Eukaryota</taxon>
        <taxon>Fungi</taxon>
        <taxon>Fungi incertae sedis</taxon>
        <taxon>Mucoromycota</taxon>
        <taxon>Glomeromycotina</taxon>
        <taxon>Glomeromycetes</taxon>
        <taxon>Diversisporales</taxon>
        <taxon>Acaulosporaceae</taxon>
        <taxon>Acaulospora</taxon>
    </lineage>
</organism>
<protein>
    <submittedName>
        <fullName evidence="1">13347_t:CDS:1</fullName>
    </submittedName>
</protein>
<reference evidence="1" key="1">
    <citation type="submission" date="2021-06" db="EMBL/GenBank/DDBJ databases">
        <authorList>
            <person name="Kallberg Y."/>
            <person name="Tangrot J."/>
            <person name="Rosling A."/>
        </authorList>
    </citation>
    <scope>NUCLEOTIDE SEQUENCE</scope>
    <source>
        <strain evidence="1">CL551</strain>
    </source>
</reference>
<sequence>MHFQICDKDTTTQVCFGLDREFIAGHASHSPSNLNSVKGAIFIHNETHNNGTAKVHWGVLFKKSSHTLSNAFSKGLSKNHGPFQE</sequence>
<dbReference type="Proteomes" id="UP000789342">
    <property type="component" value="Unassembled WGS sequence"/>
</dbReference>
<dbReference type="AlphaFoldDB" id="A0A9N8WHV6"/>
<evidence type="ECO:0000313" key="2">
    <source>
        <dbReference type="Proteomes" id="UP000789342"/>
    </source>
</evidence>
<name>A0A9N8WHV6_9GLOM</name>
<dbReference type="EMBL" id="CAJVPV010001215">
    <property type="protein sequence ID" value="CAG8490185.1"/>
    <property type="molecule type" value="Genomic_DNA"/>
</dbReference>